<dbReference type="InterPro" id="IPR025392">
    <property type="entry name" value="DUF4124"/>
</dbReference>
<sequence>MRLKPSRIRTSIQGTVTYYGFIVILSLFALPAFSAMYTWVDEAGRRHYSDKVPPKYKSQASLVGGNKTNVMKSTEVRERNREMVQQVSKQTVQRSNKSKSANRPVSAEEYAQMSCRQKWQAFRNSEQCYSMCADSETVYGARKWRNVAQCGHCSDVKKPLCKEE</sequence>
<dbReference type="EMBL" id="JACHHT010000001">
    <property type="protein sequence ID" value="MBB6520943.1"/>
    <property type="molecule type" value="Genomic_DNA"/>
</dbReference>
<evidence type="ECO:0000313" key="4">
    <source>
        <dbReference type="Proteomes" id="UP000528457"/>
    </source>
</evidence>
<keyword evidence="4" id="KW-1185">Reference proteome</keyword>
<keyword evidence="1" id="KW-1133">Transmembrane helix</keyword>
<evidence type="ECO:0000259" key="2">
    <source>
        <dbReference type="Pfam" id="PF13511"/>
    </source>
</evidence>
<comment type="caution">
    <text evidence="3">The sequence shown here is derived from an EMBL/GenBank/DDBJ whole genome shotgun (WGS) entry which is preliminary data.</text>
</comment>
<accession>A0A7X0JSN2</accession>
<dbReference type="Proteomes" id="UP000528457">
    <property type="component" value="Unassembled WGS sequence"/>
</dbReference>
<name>A0A7X0JSN2_9GAMM</name>
<evidence type="ECO:0000313" key="3">
    <source>
        <dbReference type="EMBL" id="MBB6520943.1"/>
    </source>
</evidence>
<proteinExistence type="predicted"/>
<keyword evidence="1" id="KW-0812">Transmembrane</keyword>
<gene>
    <name evidence="3" type="ORF">HNR48_001221</name>
</gene>
<reference evidence="3 4" key="1">
    <citation type="submission" date="2020-08" db="EMBL/GenBank/DDBJ databases">
        <title>Genomic Encyclopedia of Type Strains, Phase IV (KMG-IV): sequencing the most valuable type-strain genomes for metagenomic binning, comparative biology and taxonomic classification.</title>
        <authorList>
            <person name="Goeker M."/>
        </authorList>
    </citation>
    <scope>NUCLEOTIDE SEQUENCE [LARGE SCALE GENOMIC DNA]</scope>
    <source>
        <strain evidence="3 4">DSM 22368</strain>
    </source>
</reference>
<dbReference type="AlphaFoldDB" id="A0A7X0JSN2"/>
<dbReference type="InParanoid" id="A0A7X0JSN2"/>
<protein>
    <recommendedName>
        <fullName evidence="2">DUF4124 domain-containing protein</fullName>
    </recommendedName>
</protein>
<feature type="domain" description="DUF4124" evidence="2">
    <location>
        <begin position="25"/>
        <end position="63"/>
    </location>
</feature>
<organism evidence="3 4">
    <name type="scientific">Pseudoteredinibacter isoporae</name>
    <dbReference type="NCBI Taxonomy" id="570281"/>
    <lineage>
        <taxon>Bacteria</taxon>
        <taxon>Pseudomonadati</taxon>
        <taxon>Pseudomonadota</taxon>
        <taxon>Gammaproteobacteria</taxon>
        <taxon>Cellvibrionales</taxon>
        <taxon>Cellvibrionaceae</taxon>
        <taxon>Pseudoteredinibacter</taxon>
    </lineage>
</organism>
<keyword evidence="1" id="KW-0472">Membrane</keyword>
<dbReference type="RefSeq" id="WP_166849843.1">
    <property type="nucleotide sequence ID" value="NZ_JAAONY010000001.1"/>
</dbReference>
<feature type="transmembrane region" description="Helical" evidence="1">
    <location>
        <begin position="16"/>
        <end position="40"/>
    </location>
</feature>
<dbReference type="Pfam" id="PF13511">
    <property type="entry name" value="DUF4124"/>
    <property type="match status" value="1"/>
</dbReference>
<evidence type="ECO:0000256" key="1">
    <source>
        <dbReference type="SAM" id="Phobius"/>
    </source>
</evidence>